<dbReference type="AlphaFoldDB" id="A0A8C8SQ58"/>
<dbReference type="PANTHER" id="PTHR23232:SF118">
    <property type="entry name" value="ZINC FINGER PROTEIN 746"/>
    <property type="match status" value="1"/>
</dbReference>
<evidence type="ECO:0000313" key="2">
    <source>
        <dbReference type="Ensembl" id="ENSPCEP00000022211.1"/>
    </source>
</evidence>
<dbReference type="PANTHER" id="PTHR23232">
    <property type="entry name" value="KRAB DOMAIN C2H2 ZINC FINGER"/>
    <property type="match status" value="1"/>
</dbReference>
<dbReference type="PROSITE" id="PS50805">
    <property type="entry name" value="KRAB"/>
    <property type="match status" value="1"/>
</dbReference>
<protein>
    <recommendedName>
        <fullName evidence="1">KRAB domain-containing protein</fullName>
    </recommendedName>
</protein>
<dbReference type="Proteomes" id="UP000694393">
    <property type="component" value="Unplaced"/>
</dbReference>
<dbReference type="InterPro" id="IPR050169">
    <property type="entry name" value="Krueppel_C2H2_ZnF"/>
</dbReference>
<keyword evidence="3" id="KW-1185">Reference proteome</keyword>
<dbReference type="GO" id="GO:0006355">
    <property type="term" value="P:regulation of DNA-templated transcription"/>
    <property type="evidence" value="ECO:0007669"/>
    <property type="project" value="InterPro"/>
</dbReference>
<name>A0A8C8SQ58_9SAUR</name>
<organism evidence="2 3">
    <name type="scientific">Pelusios castaneus</name>
    <name type="common">West African mud turtle</name>
    <dbReference type="NCBI Taxonomy" id="367368"/>
    <lineage>
        <taxon>Eukaryota</taxon>
        <taxon>Metazoa</taxon>
        <taxon>Chordata</taxon>
        <taxon>Craniata</taxon>
        <taxon>Vertebrata</taxon>
        <taxon>Euteleostomi</taxon>
        <taxon>Archelosauria</taxon>
        <taxon>Testudinata</taxon>
        <taxon>Testudines</taxon>
        <taxon>Pleurodira</taxon>
        <taxon>Pelomedusidae</taxon>
        <taxon>Pelusios</taxon>
    </lineage>
</organism>
<reference evidence="2" key="2">
    <citation type="submission" date="2025-09" db="UniProtKB">
        <authorList>
            <consortium name="Ensembl"/>
        </authorList>
    </citation>
    <scope>IDENTIFICATION</scope>
</reference>
<evidence type="ECO:0000313" key="3">
    <source>
        <dbReference type="Proteomes" id="UP000694393"/>
    </source>
</evidence>
<feature type="domain" description="KRAB" evidence="1">
    <location>
        <begin position="4"/>
        <end position="75"/>
    </location>
</feature>
<dbReference type="InterPro" id="IPR036051">
    <property type="entry name" value="KRAB_dom_sf"/>
</dbReference>
<sequence length="126" mass="14360">MVPVTFDDVSVYFNEQEWENLDEWQKELYKNVMMGNYETLISLGNSFFFISLLGDGPACPGLYKASREVCCLPEARIRDVTEGLLRIIRPSDYYPMLLIHVGTNDTASGDPQQIKTDYRALGARVQ</sequence>
<accession>A0A8C8SQ58</accession>
<dbReference type="SUPFAM" id="SSF109640">
    <property type="entry name" value="KRAB domain (Kruppel-associated box)"/>
    <property type="match status" value="1"/>
</dbReference>
<evidence type="ECO:0000259" key="1">
    <source>
        <dbReference type="PROSITE" id="PS50805"/>
    </source>
</evidence>
<dbReference type="InterPro" id="IPR001909">
    <property type="entry name" value="KRAB"/>
</dbReference>
<dbReference type="Gene3D" id="6.10.140.140">
    <property type="match status" value="1"/>
</dbReference>
<dbReference type="CDD" id="cd07765">
    <property type="entry name" value="KRAB_A-box"/>
    <property type="match status" value="1"/>
</dbReference>
<reference evidence="2" key="1">
    <citation type="submission" date="2025-08" db="UniProtKB">
        <authorList>
            <consortium name="Ensembl"/>
        </authorList>
    </citation>
    <scope>IDENTIFICATION</scope>
</reference>
<dbReference type="Pfam" id="PF01352">
    <property type="entry name" value="KRAB"/>
    <property type="match status" value="1"/>
</dbReference>
<proteinExistence type="predicted"/>
<dbReference type="Gene3D" id="3.40.50.12690">
    <property type="match status" value="1"/>
</dbReference>
<dbReference type="Ensembl" id="ENSPCET00000022962.1">
    <property type="protein sequence ID" value="ENSPCEP00000022211.1"/>
    <property type="gene ID" value="ENSPCEG00000016991.1"/>
</dbReference>
<dbReference type="SMART" id="SM00349">
    <property type="entry name" value="KRAB"/>
    <property type="match status" value="1"/>
</dbReference>